<dbReference type="InterPro" id="IPR010985">
    <property type="entry name" value="Ribbon_hlx_hlx"/>
</dbReference>
<dbReference type="SUPFAM" id="SSF47598">
    <property type="entry name" value="Ribbon-helix-helix"/>
    <property type="match status" value="1"/>
</dbReference>
<protein>
    <submittedName>
        <fullName evidence="1">RHH-type transcriptional regulator, rel operon repressor / antitoxin RelB</fullName>
    </submittedName>
</protein>
<dbReference type="EMBL" id="CAADFF010000074">
    <property type="protein sequence ID" value="VFJ95745.1"/>
    <property type="molecule type" value="Genomic_DNA"/>
</dbReference>
<reference evidence="1" key="1">
    <citation type="submission" date="2019-02" db="EMBL/GenBank/DDBJ databases">
        <authorList>
            <person name="Gruber-Vodicka R. H."/>
            <person name="Seah K. B. B."/>
        </authorList>
    </citation>
    <scope>NUCLEOTIDE SEQUENCE</scope>
    <source>
        <strain evidence="1">BECK_M7</strain>
    </source>
</reference>
<accession>A0A450UTB8</accession>
<dbReference type="GO" id="GO:0006355">
    <property type="term" value="P:regulation of DNA-templated transcription"/>
    <property type="evidence" value="ECO:0007669"/>
    <property type="project" value="InterPro"/>
</dbReference>
<evidence type="ECO:0000313" key="1">
    <source>
        <dbReference type="EMBL" id="VFJ95745.1"/>
    </source>
</evidence>
<proteinExistence type="predicted"/>
<organism evidence="1">
    <name type="scientific">Candidatus Kentrum sp. LFY</name>
    <dbReference type="NCBI Taxonomy" id="2126342"/>
    <lineage>
        <taxon>Bacteria</taxon>
        <taxon>Pseudomonadati</taxon>
        <taxon>Pseudomonadota</taxon>
        <taxon>Gammaproteobacteria</taxon>
        <taxon>Candidatus Kentrum</taxon>
    </lineage>
</organism>
<sequence>MSMAVSVHLPDKLAYELGKVAGETEDSVSLVVQKALENYFEEQEDSRIALDRLHDLADPVISMEEMRLEVGL</sequence>
<gene>
    <name evidence="1" type="ORF">BECKLFY1418B_GA0070995_10743</name>
</gene>
<dbReference type="AlphaFoldDB" id="A0A450UTB8"/>
<name>A0A450UTB8_9GAMM</name>